<dbReference type="InterPro" id="IPR007621">
    <property type="entry name" value="TPM_dom"/>
</dbReference>
<evidence type="ECO:0000259" key="3">
    <source>
        <dbReference type="Pfam" id="PF04536"/>
    </source>
</evidence>
<sequence>MKRRFRGYIFIILFIIFINLSVSMVLASSKVNKRVYDFANLLNVDEIEKLEELSQKYSAKRDTDFIILTTYDTDGKDIVEYTEDFYDDNALGYDKPCGNAVILTIDMNNRGIYLAGFYKGEEYLDDYRLDLIRDNIALDLSNGDFYKAFEKFIKTSYKYMGIKPGVDPDNILFKTSFQVVMSLIIAGIVVGSMAYNSAGRSTVYEGTYRDFSTSKIINRRDIYLRTSVTKHKRVSNNNNNRGGSSGISRGGGGITKGGHSHSGSKGNF</sequence>
<feature type="transmembrane region" description="Helical" evidence="2">
    <location>
        <begin position="7"/>
        <end position="27"/>
    </location>
</feature>
<protein>
    <recommendedName>
        <fullName evidence="3">TPM domain-containing protein</fullName>
    </recommendedName>
</protein>
<keyword evidence="2" id="KW-0812">Transmembrane</keyword>
<reference evidence="4 5" key="1">
    <citation type="submission" date="2019-03" db="EMBL/GenBank/DDBJ databases">
        <title>Genomic Encyclopedia of Type Strains, Phase IV (KMG-IV): sequencing the most valuable type-strain genomes for metagenomic binning, comparative biology and taxonomic classification.</title>
        <authorList>
            <person name="Goeker M."/>
        </authorList>
    </citation>
    <scope>NUCLEOTIDE SEQUENCE [LARGE SCALE GENOMIC DNA]</scope>
    <source>
        <strain evidence="4 5">DSM 26752</strain>
    </source>
</reference>
<evidence type="ECO:0000256" key="1">
    <source>
        <dbReference type="SAM" id="MobiDB-lite"/>
    </source>
</evidence>
<accession>A0A4R3L127</accession>
<feature type="region of interest" description="Disordered" evidence="1">
    <location>
        <begin position="228"/>
        <end position="268"/>
    </location>
</feature>
<dbReference type="AlphaFoldDB" id="A0A4R3L127"/>
<proteinExistence type="predicted"/>
<evidence type="ECO:0000313" key="4">
    <source>
        <dbReference type="EMBL" id="TCS91708.1"/>
    </source>
</evidence>
<dbReference type="Pfam" id="PF04536">
    <property type="entry name" value="TPM_phosphatase"/>
    <property type="match status" value="1"/>
</dbReference>
<keyword evidence="5" id="KW-1185">Reference proteome</keyword>
<organism evidence="4 5">
    <name type="scientific">Keratinibaculum paraultunense</name>
    <dbReference type="NCBI Taxonomy" id="1278232"/>
    <lineage>
        <taxon>Bacteria</taxon>
        <taxon>Bacillati</taxon>
        <taxon>Bacillota</taxon>
        <taxon>Tissierellia</taxon>
        <taxon>Tissierellales</taxon>
        <taxon>Tepidimicrobiaceae</taxon>
        <taxon>Keratinibaculum</taxon>
    </lineage>
</organism>
<gene>
    <name evidence="4" type="ORF">EDD65_101211</name>
</gene>
<dbReference type="EMBL" id="SMAE01000001">
    <property type="protein sequence ID" value="TCS91708.1"/>
    <property type="molecule type" value="Genomic_DNA"/>
</dbReference>
<name>A0A4R3L127_9FIRM</name>
<dbReference type="Proteomes" id="UP000294567">
    <property type="component" value="Unassembled WGS sequence"/>
</dbReference>
<dbReference type="RefSeq" id="WP_202690551.1">
    <property type="nucleotide sequence ID" value="NZ_CP068564.1"/>
</dbReference>
<feature type="transmembrane region" description="Helical" evidence="2">
    <location>
        <begin position="176"/>
        <end position="195"/>
    </location>
</feature>
<feature type="compositionally biased region" description="Gly residues" evidence="1">
    <location>
        <begin position="243"/>
        <end position="256"/>
    </location>
</feature>
<feature type="domain" description="TPM" evidence="3">
    <location>
        <begin position="35"/>
        <end position="155"/>
    </location>
</feature>
<keyword evidence="2" id="KW-1133">Transmembrane helix</keyword>
<evidence type="ECO:0000313" key="5">
    <source>
        <dbReference type="Proteomes" id="UP000294567"/>
    </source>
</evidence>
<evidence type="ECO:0000256" key="2">
    <source>
        <dbReference type="SAM" id="Phobius"/>
    </source>
</evidence>
<keyword evidence="2" id="KW-0472">Membrane</keyword>
<dbReference type="Gene3D" id="3.10.310.50">
    <property type="match status" value="1"/>
</dbReference>
<comment type="caution">
    <text evidence="4">The sequence shown here is derived from an EMBL/GenBank/DDBJ whole genome shotgun (WGS) entry which is preliminary data.</text>
</comment>